<evidence type="ECO:0000313" key="2">
    <source>
        <dbReference type="Proteomes" id="UP001642360"/>
    </source>
</evidence>
<dbReference type="EMBL" id="CAUOFW020004858">
    <property type="protein sequence ID" value="CAK9167535.1"/>
    <property type="molecule type" value="Genomic_DNA"/>
</dbReference>
<organism evidence="1 2">
    <name type="scientific">Ilex paraguariensis</name>
    <name type="common">yerba mate</name>
    <dbReference type="NCBI Taxonomy" id="185542"/>
    <lineage>
        <taxon>Eukaryota</taxon>
        <taxon>Viridiplantae</taxon>
        <taxon>Streptophyta</taxon>
        <taxon>Embryophyta</taxon>
        <taxon>Tracheophyta</taxon>
        <taxon>Spermatophyta</taxon>
        <taxon>Magnoliopsida</taxon>
        <taxon>eudicotyledons</taxon>
        <taxon>Gunneridae</taxon>
        <taxon>Pentapetalae</taxon>
        <taxon>asterids</taxon>
        <taxon>campanulids</taxon>
        <taxon>Aquifoliales</taxon>
        <taxon>Aquifoliaceae</taxon>
        <taxon>Ilex</taxon>
    </lineage>
</organism>
<name>A0ABC8TDN4_9AQUA</name>
<comment type="caution">
    <text evidence="1">The sequence shown here is derived from an EMBL/GenBank/DDBJ whole genome shotgun (WGS) entry which is preliminary data.</text>
</comment>
<accession>A0ABC8TDN4</accession>
<feature type="non-terminal residue" evidence="1">
    <location>
        <position position="1"/>
    </location>
</feature>
<gene>
    <name evidence="1" type="ORF">ILEXP_LOCUS36812</name>
</gene>
<dbReference type="AlphaFoldDB" id="A0ABC8TDN4"/>
<keyword evidence="2" id="KW-1185">Reference proteome</keyword>
<dbReference type="Proteomes" id="UP001642360">
    <property type="component" value="Unassembled WGS sequence"/>
</dbReference>
<sequence length="126" mass="13944">TTQPLSVLSKPLLSVRRANKEKGGKQIFLALKLPAEIHPRKSASGRLLFPATSRKVVKLLAPSCLHKGIFSEKRSCQHSIMTPLRHSGELVSCHFNLISCGHTVIWGFWVGPDIEDGWGFVEAFVN</sequence>
<proteinExistence type="predicted"/>
<reference evidence="1 2" key="1">
    <citation type="submission" date="2024-02" db="EMBL/GenBank/DDBJ databases">
        <authorList>
            <person name="Vignale AGUSTIN F."/>
            <person name="Sosa J E."/>
            <person name="Modenutti C."/>
        </authorList>
    </citation>
    <scope>NUCLEOTIDE SEQUENCE [LARGE SCALE GENOMIC DNA]</scope>
</reference>
<protein>
    <submittedName>
        <fullName evidence="1">Uncharacterized protein</fullName>
    </submittedName>
</protein>
<evidence type="ECO:0000313" key="1">
    <source>
        <dbReference type="EMBL" id="CAK9167535.1"/>
    </source>
</evidence>